<organism evidence="2">
    <name type="scientific">bioreactor metagenome</name>
    <dbReference type="NCBI Taxonomy" id="1076179"/>
    <lineage>
        <taxon>unclassified sequences</taxon>
        <taxon>metagenomes</taxon>
        <taxon>ecological metagenomes</taxon>
    </lineage>
</organism>
<dbReference type="InterPro" id="IPR016047">
    <property type="entry name" value="M23ase_b-sheet_dom"/>
</dbReference>
<reference evidence="2" key="1">
    <citation type="submission" date="2019-08" db="EMBL/GenBank/DDBJ databases">
        <authorList>
            <person name="Kucharzyk K."/>
            <person name="Murdoch R.W."/>
            <person name="Higgins S."/>
            <person name="Loffler F."/>
        </authorList>
    </citation>
    <scope>NUCLEOTIDE SEQUENCE</scope>
</reference>
<sequence length="55" mass="5803">MDTLDVKAGDMVKKGQTIGTVGSTGFSTGPHLHWAASVFDVYINPWSLIAAAPEL</sequence>
<feature type="domain" description="M23ase beta-sheet core" evidence="1">
    <location>
        <begin position="1"/>
        <end position="45"/>
    </location>
</feature>
<gene>
    <name evidence="2" type="ORF">SDC9_134180</name>
</gene>
<comment type="caution">
    <text evidence="2">The sequence shown here is derived from an EMBL/GenBank/DDBJ whole genome shotgun (WGS) entry which is preliminary data.</text>
</comment>
<dbReference type="PANTHER" id="PTHR21666:SF285">
    <property type="entry name" value="M23 FAMILY METALLOPEPTIDASE"/>
    <property type="match status" value="1"/>
</dbReference>
<name>A0A645DCY3_9ZZZZ</name>
<protein>
    <recommendedName>
        <fullName evidence="1">M23ase beta-sheet core domain-containing protein</fullName>
    </recommendedName>
</protein>
<dbReference type="GO" id="GO:0004222">
    <property type="term" value="F:metalloendopeptidase activity"/>
    <property type="evidence" value="ECO:0007669"/>
    <property type="project" value="TreeGrafter"/>
</dbReference>
<dbReference type="InterPro" id="IPR011055">
    <property type="entry name" value="Dup_hybrid_motif"/>
</dbReference>
<dbReference type="CDD" id="cd12797">
    <property type="entry name" value="M23_peptidase"/>
    <property type="match status" value="1"/>
</dbReference>
<dbReference type="PANTHER" id="PTHR21666">
    <property type="entry name" value="PEPTIDASE-RELATED"/>
    <property type="match status" value="1"/>
</dbReference>
<dbReference type="SUPFAM" id="SSF51261">
    <property type="entry name" value="Duplicated hybrid motif"/>
    <property type="match status" value="1"/>
</dbReference>
<dbReference type="EMBL" id="VSSQ01034987">
    <property type="protein sequence ID" value="MPM87087.1"/>
    <property type="molecule type" value="Genomic_DNA"/>
</dbReference>
<evidence type="ECO:0000313" key="2">
    <source>
        <dbReference type="EMBL" id="MPM87087.1"/>
    </source>
</evidence>
<dbReference type="InterPro" id="IPR050570">
    <property type="entry name" value="Cell_wall_metabolism_enzyme"/>
</dbReference>
<accession>A0A645DCY3</accession>
<evidence type="ECO:0000259" key="1">
    <source>
        <dbReference type="Pfam" id="PF01551"/>
    </source>
</evidence>
<proteinExistence type="predicted"/>
<dbReference type="Pfam" id="PF01551">
    <property type="entry name" value="Peptidase_M23"/>
    <property type="match status" value="1"/>
</dbReference>
<dbReference type="AlphaFoldDB" id="A0A645DCY3"/>
<dbReference type="Gene3D" id="2.70.70.10">
    <property type="entry name" value="Glucose Permease (Domain IIA)"/>
    <property type="match status" value="1"/>
</dbReference>